<evidence type="ECO:0000256" key="2">
    <source>
        <dbReference type="SAM" id="MobiDB-lite"/>
    </source>
</evidence>
<feature type="region of interest" description="Disordered" evidence="2">
    <location>
        <begin position="261"/>
        <end position="349"/>
    </location>
</feature>
<dbReference type="PANTHER" id="PTHR31977">
    <property type="entry name" value="UPF0696 PROTEIN C11ORF68"/>
    <property type="match status" value="1"/>
</dbReference>
<accession>A0A9P5P0C0</accession>
<dbReference type="Pfam" id="PF08939">
    <property type="entry name" value="Bles03"/>
    <property type="match status" value="1"/>
</dbReference>
<keyword evidence="3" id="KW-0396">Initiation factor</keyword>
<proteinExistence type="inferred from homology"/>
<dbReference type="InterPro" id="IPR023398">
    <property type="entry name" value="TIF_eIF4e-like"/>
</dbReference>
<feature type="compositionally biased region" description="Basic residues" evidence="2">
    <location>
        <begin position="290"/>
        <end position="300"/>
    </location>
</feature>
<dbReference type="PANTHER" id="PTHR31977:SF1">
    <property type="entry name" value="UPF0696 PROTEIN C11ORF68"/>
    <property type="match status" value="1"/>
</dbReference>
<dbReference type="OrthoDB" id="10067381at2759"/>
<gene>
    <name evidence="3" type="ORF">CPB84DRAFT_1761851</name>
</gene>
<dbReference type="InterPro" id="IPR015034">
    <property type="entry name" value="Bles03"/>
</dbReference>
<reference evidence="3" key="1">
    <citation type="submission" date="2020-11" db="EMBL/GenBank/DDBJ databases">
        <authorList>
            <consortium name="DOE Joint Genome Institute"/>
            <person name="Ahrendt S."/>
            <person name="Riley R."/>
            <person name="Andreopoulos W."/>
            <person name="LaButti K."/>
            <person name="Pangilinan J."/>
            <person name="Ruiz-duenas F.J."/>
            <person name="Barrasa J.M."/>
            <person name="Sanchez-Garcia M."/>
            <person name="Camarero S."/>
            <person name="Miyauchi S."/>
            <person name="Serrano A."/>
            <person name="Linde D."/>
            <person name="Babiker R."/>
            <person name="Drula E."/>
            <person name="Ayuso-Fernandez I."/>
            <person name="Pacheco R."/>
            <person name="Padilla G."/>
            <person name="Ferreira P."/>
            <person name="Barriuso J."/>
            <person name="Kellner H."/>
            <person name="Castanera R."/>
            <person name="Alfaro M."/>
            <person name="Ramirez L."/>
            <person name="Pisabarro A.G."/>
            <person name="Kuo A."/>
            <person name="Tritt A."/>
            <person name="Lipzen A."/>
            <person name="He G."/>
            <person name="Yan M."/>
            <person name="Ng V."/>
            <person name="Cullen D."/>
            <person name="Martin F."/>
            <person name="Rosso M.-N."/>
            <person name="Henrissat B."/>
            <person name="Hibbett D."/>
            <person name="Martinez A.T."/>
            <person name="Grigoriev I.V."/>
        </authorList>
    </citation>
    <scope>NUCLEOTIDE SEQUENCE</scope>
    <source>
        <strain evidence="3">AH 44721</strain>
    </source>
</reference>
<evidence type="ECO:0000313" key="3">
    <source>
        <dbReference type="EMBL" id="KAF8911463.1"/>
    </source>
</evidence>
<protein>
    <submittedName>
        <fullName evidence="3">Translation initiation factor eIF 4e-like domain-containing protein</fullName>
    </submittedName>
</protein>
<dbReference type="AlphaFoldDB" id="A0A9P5P0C0"/>
<comment type="caution">
    <text evidence="3">The sequence shown here is derived from an EMBL/GenBank/DDBJ whole genome shotgun (WGS) entry which is preliminary data.</text>
</comment>
<dbReference type="Proteomes" id="UP000724874">
    <property type="component" value="Unassembled WGS sequence"/>
</dbReference>
<comment type="similarity">
    <text evidence="1">Belongs to the UPF0696 family.</text>
</comment>
<keyword evidence="3" id="KW-0648">Protein biosynthesis</keyword>
<feature type="region of interest" description="Disordered" evidence="2">
    <location>
        <begin position="83"/>
        <end position="104"/>
    </location>
</feature>
<evidence type="ECO:0000313" key="4">
    <source>
        <dbReference type="Proteomes" id="UP000724874"/>
    </source>
</evidence>
<keyword evidence="4" id="KW-1185">Reference proteome</keyword>
<dbReference type="Gene3D" id="3.30.760.10">
    <property type="entry name" value="RNA Cap, Translation Initiation Factor Eif4e"/>
    <property type="match status" value="1"/>
</dbReference>
<organism evidence="3 4">
    <name type="scientific">Gymnopilus junonius</name>
    <name type="common">Spectacular rustgill mushroom</name>
    <name type="synonym">Gymnopilus spectabilis subsp. junonius</name>
    <dbReference type="NCBI Taxonomy" id="109634"/>
    <lineage>
        <taxon>Eukaryota</taxon>
        <taxon>Fungi</taxon>
        <taxon>Dikarya</taxon>
        <taxon>Basidiomycota</taxon>
        <taxon>Agaricomycotina</taxon>
        <taxon>Agaricomycetes</taxon>
        <taxon>Agaricomycetidae</taxon>
        <taxon>Agaricales</taxon>
        <taxon>Agaricineae</taxon>
        <taxon>Hymenogastraceae</taxon>
        <taxon>Gymnopilus</taxon>
    </lineage>
</organism>
<evidence type="ECO:0000256" key="1">
    <source>
        <dbReference type="ARBA" id="ARBA00010568"/>
    </source>
</evidence>
<dbReference type="SUPFAM" id="SSF55418">
    <property type="entry name" value="eIF4e-like"/>
    <property type="match status" value="1"/>
</dbReference>
<name>A0A9P5P0C0_GYMJU</name>
<sequence length="349" mass="38485">MSLNDDDTLPQSYKYSWSANSEIPLQDFLPKFKPSMVQNDGTKPWIWVKGSEPAREDTGKNEEAIKEASKLLEEVTEKVESIKNDDSIPIRSNKKTGAKSKKELREQVQNEATEKLKEISVKHGYVGGKWLIFASPEKVDQIWTSLATSLVSGPLHKTSAYLAKVSTSTDENPNAQHLICVYIPDVYDKANVTEVMKVLLRNHGATLSGVKSDLYTVIGLDSKHSSGIPSTVWKNAAILPDKESKELKDAFFAELTSNKTAQVDAKATEPAATKTVEGENADVAPAATKAKSKPKPKLKKKAQDDFFASDDEASEDKTSTSKTTGTKHTQADEDDDEEEQPKKKKSVRK</sequence>
<dbReference type="GO" id="GO:0003743">
    <property type="term" value="F:translation initiation factor activity"/>
    <property type="evidence" value="ECO:0007669"/>
    <property type="project" value="UniProtKB-KW"/>
</dbReference>
<dbReference type="EMBL" id="JADNYJ010000004">
    <property type="protein sequence ID" value="KAF8911463.1"/>
    <property type="molecule type" value="Genomic_DNA"/>
</dbReference>